<gene>
    <name evidence="2" type="ORF">DI598_12430</name>
</gene>
<sequence>MNAPNLSYEKGIWKSLFRQTVRSYFKYIIAFILNILLVLMVVFWLDILIILKPNVKLWQVVLLALINVGELICIYLSFFQLHRYLVMKIITQAGNTILIQKIYPLVDQVVLKVNNSLAKKEIHLNEVEIRSKLLQTVKQEHVSRGLRILQTFLF</sequence>
<accession>A0A2W5EW52</accession>
<feature type="non-terminal residue" evidence="2">
    <location>
        <position position="154"/>
    </location>
</feature>
<keyword evidence="1" id="KW-0472">Membrane</keyword>
<dbReference type="Proteomes" id="UP000249645">
    <property type="component" value="Unassembled WGS sequence"/>
</dbReference>
<proteinExistence type="predicted"/>
<keyword evidence="1" id="KW-1133">Transmembrane helix</keyword>
<feature type="transmembrane region" description="Helical" evidence="1">
    <location>
        <begin position="24"/>
        <end position="51"/>
    </location>
</feature>
<dbReference type="EMBL" id="QFOI01000235">
    <property type="protein sequence ID" value="PZP46174.1"/>
    <property type="molecule type" value="Genomic_DNA"/>
</dbReference>
<feature type="transmembrane region" description="Helical" evidence="1">
    <location>
        <begin position="57"/>
        <end position="78"/>
    </location>
</feature>
<dbReference type="AlphaFoldDB" id="A0A2W5EW52"/>
<organism evidence="2 3">
    <name type="scientific">Pseudopedobacter saltans</name>
    <dbReference type="NCBI Taxonomy" id="151895"/>
    <lineage>
        <taxon>Bacteria</taxon>
        <taxon>Pseudomonadati</taxon>
        <taxon>Bacteroidota</taxon>
        <taxon>Sphingobacteriia</taxon>
        <taxon>Sphingobacteriales</taxon>
        <taxon>Sphingobacteriaceae</taxon>
        <taxon>Pseudopedobacter</taxon>
    </lineage>
</organism>
<comment type="caution">
    <text evidence="2">The sequence shown here is derived from an EMBL/GenBank/DDBJ whole genome shotgun (WGS) entry which is preliminary data.</text>
</comment>
<evidence type="ECO:0000256" key="1">
    <source>
        <dbReference type="SAM" id="Phobius"/>
    </source>
</evidence>
<reference evidence="2 3" key="1">
    <citation type="submission" date="2017-11" db="EMBL/GenBank/DDBJ databases">
        <title>Infants hospitalized years apart are colonized by the same room-sourced microbial strains.</title>
        <authorList>
            <person name="Brooks B."/>
            <person name="Olm M.R."/>
            <person name="Firek B.A."/>
            <person name="Baker R."/>
            <person name="Thomas B.C."/>
            <person name="Morowitz M.J."/>
            <person name="Banfield J.F."/>
        </authorList>
    </citation>
    <scope>NUCLEOTIDE SEQUENCE [LARGE SCALE GENOMIC DNA]</scope>
    <source>
        <strain evidence="2">S2_009_000_R2_76</strain>
    </source>
</reference>
<name>A0A2W5EW52_9SPHI</name>
<evidence type="ECO:0000313" key="3">
    <source>
        <dbReference type="Proteomes" id="UP000249645"/>
    </source>
</evidence>
<evidence type="ECO:0000313" key="2">
    <source>
        <dbReference type="EMBL" id="PZP46174.1"/>
    </source>
</evidence>
<keyword evidence="1" id="KW-0812">Transmembrane</keyword>
<protein>
    <submittedName>
        <fullName evidence="2">Uncharacterized protein</fullName>
    </submittedName>
</protein>